<name>A0A101M190_PICGL</name>
<organism evidence="1">
    <name type="scientific">Picea glauca</name>
    <name type="common">White spruce</name>
    <name type="synonym">Pinus glauca</name>
    <dbReference type="NCBI Taxonomy" id="3330"/>
    <lineage>
        <taxon>Eukaryota</taxon>
        <taxon>Viridiplantae</taxon>
        <taxon>Streptophyta</taxon>
        <taxon>Embryophyta</taxon>
        <taxon>Tracheophyta</taxon>
        <taxon>Spermatophyta</taxon>
        <taxon>Pinopsida</taxon>
        <taxon>Pinidae</taxon>
        <taxon>Conifers I</taxon>
        <taxon>Pinales</taxon>
        <taxon>Pinaceae</taxon>
        <taxon>Picea</taxon>
    </lineage>
</organism>
<keyword evidence="1" id="KW-0496">Mitochondrion</keyword>
<comment type="caution">
    <text evidence="1">The sequence shown here is derived from an EMBL/GenBank/DDBJ whole genome shotgun (WGS) entry which is preliminary data.</text>
</comment>
<sequence length="61" mass="7152">MMHRVDGRDGLVPYPSMNTVGTLGPWVRWIYLTHPFIRTARDVGNRIRMPYLGWTPDTCYN</sequence>
<proteinExistence type="predicted"/>
<dbReference type="EMBL" id="LKAM01000004">
    <property type="protein sequence ID" value="KUM49035.1"/>
    <property type="molecule type" value="Genomic_DNA"/>
</dbReference>
<gene>
    <name evidence="1" type="ORF">ABT39_MTgene4372</name>
</gene>
<geneLocation type="mitochondrion" evidence="1"/>
<accession>A0A101M190</accession>
<reference evidence="1" key="1">
    <citation type="journal article" date="2015" name="Genome Biol. Evol.">
        <title>Organellar Genomes of White Spruce (Picea glauca): Assembly and Annotation.</title>
        <authorList>
            <person name="Jackman S.D."/>
            <person name="Warren R.L."/>
            <person name="Gibb E.A."/>
            <person name="Vandervalk B.P."/>
            <person name="Mohamadi H."/>
            <person name="Chu J."/>
            <person name="Raymond A."/>
            <person name="Pleasance S."/>
            <person name="Coope R."/>
            <person name="Wildung M.R."/>
            <person name="Ritland C.E."/>
            <person name="Bousquet J."/>
            <person name="Jones S.J."/>
            <person name="Bohlmann J."/>
            <person name="Birol I."/>
        </authorList>
    </citation>
    <scope>NUCLEOTIDE SEQUENCE [LARGE SCALE GENOMIC DNA]</scope>
    <source>
        <tissue evidence="1">Flushing bud</tissue>
    </source>
</reference>
<dbReference type="AlphaFoldDB" id="A0A101M190"/>
<protein>
    <submittedName>
        <fullName evidence="1">Uncharacterized protein</fullName>
    </submittedName>
</protein>
<evidence type="ECO:0000313" key="1">
    <source>
        <dbReference type="EMBL" id="KUM49035.1"/>
    </source>
</evidence>